<keyword evidence="2" id="KW-1185">Reference proteome</keyword>
<evidence type="ECO:0000313" key="2">
    <source>
        <dbReference type="Proteomes" id="UP001353858"/>
    </source>
</evidence>
<sequence>MGHLQNRMMKSRSLNKKTKNEFCHLLMKIAYQHHRPMKLRAFKSHGKYIPCTLRTQNEDGIDGFYEKLANS</sequence>
<organism evidence="1 2">
    <name type="scientific">Aquatica leii</name>
    <dbReference type="NCBI Taxonomy" id="1421715"/>
    <lineage>
        <taxon>Eukaryota</taxon>
        <taxon>Metazoa</taxon>
        <taxon>Ecdysozoa</taxon>
        <taxon>Arthropoda</taxon>
        <taxon>Hexapoda</taxon>
        <taxon>Insecta</taxon>
        <taxon>Pterygota</taxon>
        <taxon>Neoptera</taxon>
        <taxon>Endopterygota</taxon>
        <taxon>Coleoptera</taxon>
        <taxon>Polyphaga</taxon>
        <taxon>Elateriformia</taxon>
        <taxon>Elateroidea</taxon>
        <taxon>Lampyridae</taxon>
        <taxon>Luciolinae</taxon>
        <taxon>Aquatica</taxon>
    </lineage>
</organism>
<comment type="caution">
    <text evidence="1">The sequence shown here is derived from an EMBL/GenBank/DDBJ whole genome shotgun (WGS) entry which is preliminary data.</text>
</comment>
<dbReference type="Proteomes" id="UP001353858">
    <property type="component" value="Unassembled WGS sequence"/>
</dbReference>
<proteinExistence type="predicted"/>
<accession>A0AAN7Q4L7</accession>
<name>A0AAN7Q4L7_9COLE</name>
<protein>
    <submittedName>
        <fullName evidence="1">Uncharacterized protein</fullName>
    </submittedName>
</protein>
<evidence type="ECO:0000313" key="1">
    <source>
        <dbReference type="EMBL" id="KAK4879650.1"/>
    </source>
</evidence>
<dbReference type="EMBL" id="JARPUR010000003">
    <property type="protein sequence ID" value="KAK4879650.1"/>
    <property type="molecule type" value="Genomic_DNA"/>
</dbReference>
<reference evidence="2" key="1">
    <citation type="submission" date="2023-01" db="EMBL/GenBank/DDBJ databases">
        <title>Key to firefly adult light organ development and bioluminescence: homeobox transcription factors regulate luciferase expression and transportation to peroxisome.</title>
        <authorList>
            <person name="Fu X."/>
        </authorList>
    </citation>
    <scope>NUCLEOTIDE SEQUENCE [LARGE SCALE GENOMIC DNA]</scope>
</reference>
<gene>
    <name evidence="1" type="ORF">RN001_007796</name>
</gene>
<dbReference type="AlphaFoldDB" id="A0AAN7Q4L7"/>